<evidence type="ECO:0000313" key="3">
    <source>
        <dbReference type="Proteomes" id="UP000325576"/>
    </source>
</evidence>
<organism evidence="2 3">
    <name type="scientific">Rhodococcus erythropolis</name>
    <name type="common">Arthrobacter picolinophilus</name>
    <dbReference type="NCBI Taxonomy" id="1833"/>
    <lineage>
        <taxon>Bacteria</taxon>
        <taxon>Bacillati</taxon>
        <taxon>Actinomycetota</taxon>
        <taxon>Actinomycetes</taxon>
        <taxon>Mycobacteriales</taxon>
        <taxon>Nocardiaceae</taxon>
        <taxon>Rhodococcus</taxon>
        <taxon>Rhodococcus erythropolis group</taxon>
    </lineage>
</organism>
<dbReference type="Pfam" id="PF13643">
    <property type="entry name" value="DUF4145"/>
    <property type="match status" value="1"/>
</dbReference>
<comment type="caution">
    <text evidence="2">The sequence shown here is derived from an EMBL/GenBank/DDBJ whole genome shotgun (WGS) entry which is preliminary data.</text>
</comment>
<dbReference type="AlphaFoldDB" id="A0A5N5DXY6"/>
<feature type="domain" description="DUF4145" evidence="1">
    <location>
        <begin position="16"/>
        <end position="93"/>
    </location>
</feature>
<evidence type="ECO:0000313" key="2">
    <source>
        <dbReference type="EMBL" id="KAB2583008.1"/>
    </source>
</evidence>
<evidence type="ECO:0000259" key="1">
    <source>
        <dbReference type="Pfam" id="PF13643"/>
    </source>
</evidence>
<dbReference type="EMBL" id="MRBO01000612">
    <property type="protein sequence ID" value="KAB2583008.1"/>
    <property type="molecule type" value="Genomic_DNA"/>
</dbReference>
<accession>A0A5N5DXY6</accession>
<gene>
    <name evidence="2" type="ORF">BS297_22940</name>
</gene>
<sequence>MSDVPLNLSSAFQEGVRCVSVEAPHAAVAMFRNALAQIVQDKGSEAAKKKSTLNDAVKQMVDDRTLHDGFKDWAEHVRKVGNAGAHQETWEAIPLVQAQELQELVSHLIESLYVQPAKLSRAIAAKKRPKP</sequence>
<dbReference type="InterPro" id="IPR025285">
    <property type="entry name" value="DUF4145"/>
</dbReference>
<protein>
    <recommendedName>
        <fullName evidence="1">DUF4145 domain-containing protein</fullName>
    </recommendedName>
</protein>
<reference evidence="2 3" key="1">
    <citation type="journal article" date="2017" name="Poromechanics V (2013)">
        <title>Genomic Characterization of the Arsenic-Tolerant Actinobacterium, &lt;i&gt;Rhodococcus erythropolis&lt;/i&gt; S43.</title>
        <authorList>
            <person name="Retamal-Morales G."/>
            <person name="Mehnert M."/>
            <person name="Schwabe R."/>
            <person name="Tischler D."/>
            <person name="Schloemann M."/>
            <person name="Levican G.J."/>
        </authorList>
    </citation>
    <scope>NUCLEOTIDE SEQUENCE [LARGE SCALE GENOMIC DNA]</scope>
    <source>
        <strain evidence="2 3">S43</strain>
    </source>
</reference>
<dbReference type="Proteomes" id="UP000325576">
    <property type="component" value="Unassembled WGS sequence"/>
</dbReference>
<name>A0A5N5DXY6_RHOER</name>
<proteinExistence type="predicted"/>